<dbReference type="RefSeq" id="XP_033571798.1">
    <property type="nucleotide sequence ID" value="XM_033716020.1"/>
</dbReference>
<dbReference type="EMBL" id="MU003711">
    <property type="protein sequence ID" value="KAF2804834.1"/>
    <property type="molecule type" value="Genomic_DNA"/>
</dbReference>
<dbReference type="GO" id="GO:0048255">
    <property type="term" value="P:mRNA stabilization"/>
    <property type="evidence" value="ECO:0007669"/>
    <property type="project" value="InterPro"/>
</dbReference>
<accession>A0A6A6YA12</accession>
<protein>
    <submittedName>
        <fullName evidence="1 3">Uncharacterized protein</fullName>
    </submittedName>
</protein>
<dbReference type="GeneID" id="54456913"/>
<feature type="non-terminal residue" evidence="1">
    <location>
        <position position="1"/>
    </location>
</feature>
<evidence type="ECO:0000313" key="1">
    <source>
        <dbReference type="EMBL" id="KAF2804834.1"/>
    </source>
</evidence>
<sequence>FWVKDMDTPVESLPLDATHESYAHLRSKALDHRNNAPTGNCPYDMDVLYQFWSHFLIRNFNTRMYDEFRRFAFEDAAQNLSDVGLRNLIKFYGESLSSETTIRTRIARHYVDLVKLENADASRPALIQLRSAWRNGALNLKNRKRISDFIDDELRSLLEN</sequence>
<organism evidence="1">
    <name type="scientific">Mytilinidion resinicola</name>
    <dbReference type="NCBI Taxonomy" id="574789"/>
    <lineage>
        <taxon>Eukaryota</taxon>
        <taxon>Fungi</taxon>
        <taxon>Dikarya</taxon>
        <taxon>Ascomycota</taxon>
        <taxon>Pezizomycotina</taxon>
        <taxon>Dothideomycetes</taxon>
        <taxon>Pleosporomycetidae</taxon>
        <taxon>Mytilinidiales</taxon>
        <taxon>Mytilinidiaceae</taxon>
        <taxon>Mytilinidion</taxon>
    </lineage>
</organism>
<reference evidence="1 3" key="1">
    <citation type="journal article" date="2020" name="Stud. Mycol.">
        <title>101 Dothideomycetes genomes: a test case for predicting lifestyles and emergence of pathogens.</title>
        <authorList>
            <person name="Haridas S."/>
            <person name="Albert R."/>
            <person name="Binder M."/>
            <person name="Bloem J."/>
            <person name="Labutti K."/>
            <person name="Salamov A."/>
            <person name="Andreopoulos B."/>
            <person name="Baker S."/>
            <person name="Barry K."/>
            <person name="Bills G."/>
            <person name="Bluhm B."/>
            <person name="Cannon C."/>
            <person name="Castanera R."/>
            <person name="Culley D."/>
            <person name="Daum C."/>
            <person name="Ezra D."/>
            <person name="Gonzalez J."/>
            <person name="Henrissat B."/>
            <person name="Kuo A."/>
            <person name="Liang C."/>
            <person name="Lipzen A."/>
            <person name="Lutzoni F."/>
            <person name="Magnuson J."/>
            <person name="Mondo S."/>
            <person name="Nolan M."/>
            <person name="Ohm R."/>
            <person name="Pangilinan J."/>
            <person name="Park H.-J."/>
            <person name="Ramirez L."/>
            <person name="Alfaro M."/>
            <person name="Sun H."/>
            <person name="Tritt A."/>
            <person name="Yoshinaga Y."/>
            <person name="Zwiers L.-H."/>
            <person name="Turgeon B."/>
            <person name="Goodwin S."/>
            <person name="Spatafora J."/>
            <person name="Crous P."/>
            <person name="Grigoriev I."/>
        </authorList>
    </citation>
    <scope>NUCLEOTIDE SEQUENCE</scope>
    <source>
        <strain evidence="1 3">CBS 304.34</strain>
    </source>
</reference>
<dbReference type="SMART" id="SM00684">
    <property type="entry name" value="DM15"/>
    <property type="match status" value="2"/>
</dbReference>
<dbReference type="InterPro" id="IPR006607">
    <property type="entry name" value="DM15"/>
</dbReference>
<proteinExistence type="predicted"/>
<evidence type="ECO:0000313" key="3">
    <source>
        <dbReference type="RefSeq" id="XP_033571798.1"/>
    </source>
</evidence>
<dbReference type="Pfam" id="PF21071">
    <property type="entry name" value="LARP1_HEAT"/>
    <property type="match status" value="1"/>
</dbReference>
<dbReference type="GO" id="GO:0000339">
    <property type="term" value="F:RNA cap binding"/>
    <property type="evidence" value="ECO:0007669"/>
    <property type="project" value="InterPro"/>
</dbReference>
<dbReference type="OrthoDB" id="340227at2759"/>
<gene>
    <name evidence="1 3" type="ORF">BDZ99DRAFT_396887</name>
</gene>
<reference evidence="3" key="3">
    <citation type="submission" date="2025-04" db="UniProtKB">
        <authorList>
            <consortium name="RefSeq"/>
        </authorList>
    </citation>
    <scope>IDENTIFICATION</scope>
    <source>
        <strain evidence="3">CBS 304.34</strain>
    </source>
</reference>
<name>A0A6A6YA12_9PEZI</name>
<keyword evidence="2" id="KW-1185">Reference proteome</keyword>
<reference evidence="3" key="2">
    <citation type="submission" date="2020-04" db="EMBL/GenBank/DDBJ databases">
        <authorList>
            <consortium name="NCBI Genome Project"/>
        </authorList>
    </citation>
    <scope>NUCLEOTIDE SEQUENCE</scope>
    <source>
        <strain evidence="3">CBS 304.34</strain>
    </source>
</reference>
<evidence type="ECO:0000313" key="2">
    <source>
        <dbReference type="Proteomes" id="UP000504636"/>
    </source>
</evidence>
<dbReference type="Proteomes" id="UP000504636">
    <property type="component" value="Unplaced"/>
</dbReference>
<dbReference type="AlphaFoldDB" id="A0A6A6YA12"/>